<protein>
    <submittedName>
        <fullName evidence="2">CelD/BcsL family acetyltransferase involved in cellulose biosynthesis</fullName>
    </submittedName>
</protein>
<keyword evidence="2" id="KW-0808">Transferase</keyword>
<dbReference type="AlphaFoldDB" id="A0A318TDL2"/>
<evidence type="ECO:0000313" key="2">
    <source>
        <dbReference type="EMBL" id="PYF01887.1"/>
    </source>
</evidence>
<gene>
    <name evidence="2" type="ORF">BJ122_11619</name>
</gene>
<reference evidence="2 3" key="1">
    <citation type="submission" date="2018-06" db="EMBL/GenBank/DDBJ databases">
        <title>Genomic Encyclopedia of Archaeal and Bacterial Type Strains, Phase II (KMG-II): from individual species to whole genera.</title>
        <authorList>
            <person name="Goeker M."/>
        </authorList>
    </citation>
    <scope>NUCLEOTIDE SEQUENCE [LARGE SCALE GENOMIC DNA]</scope>
    <source>
        <strain evidence="2 3">JCM 11668</strain>
    </source>
</reference>
<comment type="caution">
    <text evidence="2">The sequence shown here is derived from an EMBL/GenBank/DDBJ whole genome shotgun (WGS) entry which is preliminary data.</text>
</comment>
<feature type="domain" description="BioF2-like acetyltransferase" evidence="1">
    <location>
        <begin position="174"/>
        <end position="311"/>
    </location>
</feature>
<dbReference type="InterPro" id="IPR016181">
    <property type="entry name" value="Acyl_CoA_acyltransferase"/>
</dbReference>
<evidence type="ECO:0000259" key="1">
    <source>
        <dbReference type="Pfam" id="PF13480"/>
    </source>
</evidence>
<sequence length="359" mass="40646">MIEISQQESFDFLSEDYAELFAHSDATAFQHPIWLDRLHKVLVPARGAEAVTLLGRYRGRLVFVMPLIRRRFGPLSLYDAADLGVSDYNAPVIDRTLLAALERDEALRNQLHRALPRWALTRIRKVRPEQIALVNSLGASRATFMEVNAHEVALSAPFDEWRSRTLDPAFSHFLDKKRRLLAKKGEIMLTALQDPAEMEAALNTMVAFRAKRWPNDSLQDPANFAFYLDVARAGQASGFCWMYRMDAIGAPGAVMFGLRHRGRFLFVLLAFDFERLRNYSIGLLFIESVIEQCIARGDTVFDLTIGDEAYKDKFATHAVPMQACWAGPTPMPALCDLAFARFLKLRARLQPPERPVTAS</sequence>
<dbReference type="EMBL" id="QJTI01000016">
    <property type="protein sequence ID" value="PYF01887.1"/>
    <property type="molecule type" value="Genomic_DNA"/>
</dbReference>
<proteinExistence type="predicted"/>
<name>A0A318TDL2_9BRAD</name>
<dbReference type="Pfam" id="PF13480">
    <property type="entry name" value="Acetyltransf_6"/>
    <property type="match status" value="1"/>
</dbReference>
<dbReference type="InterPro" id="IPR038740">
    <property type="entry name" value="BioF2-like_GNAT_dom"/>
</dbReference>
<dbReference type="GO" id="GO:0016740">
    <property type="term" value="F:transferase activity"/>
    <property type="evidence" value="ECO:0007669"/>
    <property type="project" value="UniProtKB-KW"/>
</dbReference>
<dbReference type="RefSeq" id="WP_110781411.1">
    <property type="nucleotide sequence ID" value="NZ_QJTI01000016.1"/>
</dbReference>
<dbReference type="OrthoDB" id="8193702at2"/>
<keyword evidence="3" id="KW-1185">Reference proteome</keyword>
<dbReference type="Proteomes" id="UP000248148">
    <property type="component" value="Unassembled WGS sequence"/>
</dbReference>
<dbReference type="SUPFAM" id="SSF55729">
    <property type="entry name" value="Acyl-CoA N-acyltransferases (Nat)"/>
    <property type="match status" value="1"/>
</dbReference>
<organism evidence="2 3">
    <name type="scientific">Rhodopseudomonas faecalis</name>
    <dbReference type="NCBI Taxonomy" id="99655"/>
    <lineage>
        <taxon>Bacteria</taxon>
        <taxon>Pseudomonadati</taxon>
        <taxon>Pseudomonadota</taxon>
        <taxon>Alphaproteobacteria</taxon>
        <taxon>Hyphomicrobiales</taxon>
        <taxon>Nitrobacteraceae</taxon>
        <taxon>Rhodopseudomonas</taxon>
    </lineage>
</organism>
<evidence type="ECO:0000313" key="3">
    <source>
        <dbReference type="Proteomes" id="UP000248148"/>
    </source>
</evidence>
<accession>A0A318TDL2</accession>